<dbReference type="PANTHER" id="PTHR33692:SF1">
    <property type="entry name" value="RIBOSOME MATURATION FACTOR RIMM"/>
    <property type="match status" value="1"/>
</dbReference>
<comment type="domain">
    <text evidence="5">The PRC barrel domain binds ribosomal protein uS19.</text>
</comment>
<comment type="similarity">
    <text evidence="5">Belongs to the RimM family.</text>
</comment>
<dbReference type="NCBIfam" id="TIGR02273">
    <property type="entry name" value="16S_RimM"/>
    <property type="match status" value="1"/>
</dbReference>
<evidence type="ECO:0000256" key="5">
    <source>
        <dbReference type="HAMAP-Rule" id="MF_00014"/>
    </source>
</evidence>
<dbReference type="InterPro" id="IPR011033">
    <property type="entry name" value="PRC_barrel-like_sf"/>
</dbReference>
<evidence type="ECO:0000256" key="2">
    <source>
        <dbReference type="ARBA" id="ARBA00022517"/>
    </source>
</evidence>
<keyword evidence="3 5" id="KW-0698">rRNA processing</keyword>
<feature type="domain" description="Ribosome maturation factor RimM PRC barrel" evidence="7">
    <location>
        <begin position="103"/>
        <end position="165"/>
    </location>
</feature>
<keyword evidence="4 5" id="KW-0143">Chaperone</keyword>
<accession>A0A9D1GXG8</accession>
<sequence>MARTVEVVVGVIGRPHGIRGELGIDVRTDEPANRFVVGGQLHAEGAPHRHWRIEATRWHGDRLLLRLEGIGDRTAAEQLKGTRLAVSVPASQRPDDEAEWYDHQLVDLVVLDHTRARVGTVVEVVHLPAHDLLRLALDAGGERLVPFATAVVPEVDLASGALTLADLPGLLDDPDDEDRA</sequence>
<gene>
    <name evidence="5 8" type="primary">rimM</name>
    <name evidence="8" type="ORF">IAA98_07210</name>
</gene>
<protein>
    <recommendedName>
        <fullName evidence="5">Ribosome maturation factor RimM</fullName>
    </recommendedName>
</protein>
<evidence type="ECO:0000256" key="3">
    <source>
        <dbReference type="ARBA" id="ARBA00022552"/>
    </source>
</evidence>
<evidence type="ECO:0000256" key="1">
    <source>
        <dbReference type="ARBA" id="ARBA00022490"/>
    </source>
</evidence>
<reference evidence="8" key="1">
    <citation type="submission" date="2020-10" db="EMBL/GenBank/DDBJ databases">
        <authorList>
            <person name="Gilroy R."/>
        </authorList>
    </citation>
    <scope>NUCLEOTIDE SEQUENCE</scope>
    <source>
        <strain evidence="8">ChiGjej1B1-24693</strain>
    </source>
</reference>
<dbReference type="GO" id="GO:0043022">
    <property type="term" value="F:ribosome binding"/>
    <property type="evidence" value="ECO:0007669"/>
    <property type="project" value="InterPro"/>
</dbReference>
<dbReference type="Gene3D" id="2.40.30.60">
    <property type="entry name" value="RimM"/>
    <property type="match status" value="1"/>
</dbReference>
<dbReference type="SUPFAM" id="SSF50447">
    <property type="entry name" value="Translation proteins"/>
    <property type="match status" value="1"/>
</dbReference>
<proteinExistence type="inferred from homology"/>
<feature type="domain" description="RimM N-terminal" evidence="6">
    <location>
        <begin position="8"/>
        <end position="87"/>
    </location>
</feature>
<evidence type="ECO:0000313" key="8">
    <source>
        <dbReference type="EMBL" id="HIT75354.1"/>
    </source>
</evidence>
<comment type="caution">
    <text evidence="8">The sequence shown here is derived from an EMBL/GenBank/DDBJ whole genome shotgun (WGS) entry which is preliminary data.</text>
</comment>
<dbReference type="InterPro" id="IPR009000">
    <property type="entry name" value="Transl_B-barrel_sf"/>
</dbReference>
<dbReference type="AlphaFoldDB" id="A0A9D1GXG8"/>
<dbReference type="SUPFAM" id="SSF50346">
    <property type="entry name" value="PRC-barrel domain"/>
    <property type="match status" value="1"/>
</dbReference>
<dbReference type="Pfam" id="PF24986">
    <property type="entry name" value="PRC_RimM"/>
    <property type="match status" value="1"/>
</dbReference>
<dbReference type="GO" id="GO:0042274">
    <property type="term" value="P:ribosomal small subunit biogenesis"/>
    <property type="evidence" value="ECO:0007669"/>
    <property type="project" value="UniProtKB-UniRule"/>
</dbReference>
<dbReference type="GO" id="GO:0005840">
    <property type="term" value="C:ribosome"/>
    <property type="evidence" value="ECO:0007669"/>
    <property type="project" value="InterPro"/>
</dbReference>
<organism evidence="8 9">
    <name type="scientific">Candidatus Avipropionibacterium avicola</name>
    <dbReference type="NCBI Taxonomy" id="2840701"/>
    <lineage>
        <taxon>Bacteria</taxon>
        <taxon>Bacillati</taxon>
        <taxon>Actinomycetota</taxon>
        <taxon>Actinomycetes</taxon>
        <taxon>Propionibacteriales</taxon>
        <taxon>Propionibacteriaceae</taxon>
        <taxon>Propionibacteriaceae incertae sedis</taxon>
        <taxon>Candidatus Avipropionibacterium</taxon>
    </lineage>
</organism>
<dbReference type="PANTHER" id="PTHR33692">
    <property type="entry name" value="RIBOSOME MATURATION FACTOR RIMM"/>
    <property type="match status" value="1"/>
</dbReference>
<evidence type="ECO:0000259" key="6">
    <source>
        <dbReference type="Pfam" id="PF01782"/>
    </source>
</evidence>
<comment type="subcellular location">
    <subcellularLocation>
        <location evidence="5">Cytoplasm</location>
    </subcellularLocation>
</comment>
<dbReference type="InterPro" id="IPR056792">
    <property type="entry name" value="PRC_RimM"/>
</dbReference>
<dbReference type="InterPro" id="IPR002676">
    <property type="entry name" value="RimM_N"/>
</dbReference>
<name>A0A9D1GXG8_9ACTN</name>
<reference evidence="8" key="2">
    <citation type="journal article" date="2021" name="PeerJ">
        <title>Extensive microbial diversity within the chicken gut microbiome revealed by metagenomics and culture.</title>
        <authorList>
            <person name="Gilroy R."/>
            <person name="Ravi A."/>
            <person name="Getino M."/>
            <person name="Pursley I."/>
            <person name="Horton D.L."/>
            <person name="Alikhan N.F."/>
            <person name="Baker D."/>
            <person name="Gharbi K."/>
            <person name="Hall N."/>
            <person name="Watson M."/>
            <person name="Adriaenssens E.M."/>
            <person name="Foster-Nyarko E."/>
            <person name="Jarju S."/>
            <person name="Secka A."/>
            <person name="Antonio M."/>
            <person name="Oren A."/>
            <person name="Chaudhuri R.R."/>
            <person name="La Ragione R."/>
            <person name="Hildebrand F."/>
            <person name="Pallen M.J."/>
        </authorList>
    </citation>
    <scope>NUCLEOTIDE SEQUENCE</scope>
    <source>
        <strain evidence="8">ChiGjej1B1-24693</strain>
    </source>
</reference>
<evidence type="ECO:0000259" key="7">
    <source>
        <dbReference type="Pfam" id="PF24986"/>
    </source>
</evidence>
<keyword evidence="2 5" id="KW-0690">Ribosome biogenesis</keyword>
<keyword evidence="1 5" id="KW-0963">Cytoplasm</keyword>
<dbReference type="GO" id="GO:0006364">
    <property type="term" value="P:rRNA processing"/>
    <property type="evidence" value="ECO:0007669"/>
    <property type="project" value="UniProtKB-UniRule"/>
</dbReference>
<evidence type="ECO:0000313" key="9">
    <source>
        <dbReference type="Proteomes" id="UP000886842"/>
    </source>
</evidence>
<dbReference type="InterPro" id="IPR036976">
    <property type="entry name" value="RimM_N_sf"/>
</dbReference>
<dbReference type="GO" id="GO:0005737">
    <property type="term" value="C:cytoplasm"/>
    <property type="evidence" value="ECO:0007669"/>
    <property type="project" value="UniProtKB-SubCell"/>
</dbReference>
<comment type="function">
    <text evidence="5">An accessory protein needed during the final step in the assembly of 30S ribosomal subunit, possibly for assembly of the head region. Essential for efficient processing of 16S rRNA. May be needed both before and after RbfA during the maturation of 16S rRNA. It has affinity for free ribosomal 30S subunits but not for 70S ribosomes.</text>
</comment>
<dbReference type="HAMAP" id="MF_00014">
    <property type="entry name" value="Ribosome_mat_RimM"/>
    <property type="match status" value="1"/>
</dbReference>
<dbReference type="Proteomes" id="UP000886842">
    <property type="component" value="Unassembled WGS sequence"/>
</dbReference>
<comment type="subunit">
    <text evidence="5">Binds ribosomal protein uS19.</text>
</comment>
<dbReference type="EMBL" id="DVLP01000218">
    <property type="protein sequence ID" value="HIT75354.1"/>
    <property type="molecule type" value="Genomic_DNA"/>
</dbReference>
<dbReference type="InterPro" id="IPR011961">
    <property type="entry name" value="RimM"/>
</dbReference>
<dbReference type="Pfam" id="PF01782">
    <property type="entry name" value="RimM"/>
    <property type="match status" value="1"/>
</dbReference>
<dbReference type="Gene3D" id="2.30.30.240">
    <property type="entry name" value="PRC-barrel domain"/>
    <property type="match status" value="1"/>
</dbReference>
<evidence type="ECO:0000256" key="4">
    <source>
        <dbReference type="ARBA" id="ARBA00023186"/>
    </source>
</evidence>